<reference evidence="1 2" key="1">
    <citation type="submission" date="2023-11" db="EMBL/GenBank/DDBJ databases">
        <title>Draft genome sequence of a psychrophilic Clostridium strain from permafrost water brine.</title>
        <authorList>
            <person name="Shcherbakova V.A."/>
            <person name="Trubitsyn V.E."/>
            <person name="Zakharyuk A.G."/>
        </authorList>
    </citation>
    <scope>NUCLEOTIDE SEQUENCE [LARGE SCALE GENOMIC DNA]</scope>
    <source>
        <strain evidence="1 2">14F</strain>
    </source>
</reference>
<name>A0ABU7URP2_9CLOT</name>
<accession>A0ABU7URP2</accession>
<evidence type="ECO:0000313" key="1">
    <source>
        <dbReference type="EMBL" id="MEF2113272.1"/>
    </source>
</evidence>
<dbReference type="Proteomes" id="UP001498469">
    <property type="component" value="Unassembled WGS sequence"/>
</dbReference>
<organism evidence="1 2">
    <name type="scientific">Clostridium frigoriphilum</name>
    <dbReference type="NCBI Taxonomy" id="443253"/>
    <lineage>
        <taxon>Bacteria</taxon>
        <taxon>Bacillati</taxon>
        <taxon>Bacillota</taxon>
        <taxon>Clostridia</taxon>
        <taxon>Eubacteriales</taxon>
        <taxon>Clostridiaceae</taxon>
        <taxon>Clostridium</taxon>
    </lineage>
</organism>
<keyword evidence="2" id="KW-1185">Reference proteome</keyword>
<protein>
    <submittedName>
        <fullName evidence="1">Uncharacterized protein</fullName>
    </submittedName>
</protein>
<evidence type="ECO:0000313" key="2">
    <source>
        <dbReference type="Proteomes" id="UP001498469"/>
    </source>
</evidence>
<gene>
    <name evidence="1" type="ORF">SJI18_13255</name>
</gene>
<proteinExistence type="predicted"/>
<dbReference type="EMBL" id="JAZHFS010000011">
    <property type="protein sequence ID" value="MEF2113272.1"/>
    <property type="molecule type" value="Genomic_DNA"/>
</dbReference>
<sequence length="148" mass="17024">MAVKIKIAKEQERQLKDNDIKKEVEEVQKFFNTADFEYSEGTINFVMLKGIYSHIKRSMLIIGVFVNKTDSCVNGIKSELDLKFKDIDAKIMSTNIEFPKEFIGKLDVDEGLLIHIDIPVIGLKKDDEFDIRDISGELNNVKLINDKR</sequence>
<comment type="caution">
    <text evidence="1">The sequence shown here is derived from an EMBL/GenBank/DDBJ whole genome shotgun (WGS) entry which is preliminary data.</text>
</comment>
<dbReference type="RefSeq" id="WP_216248690.1">
    <property type="nucleotide sequence ID" value="NZ_JAZHFS010000011.1"/>
</dbReference>